<dbReference type="InterPro" id="IPR005901">
    <property type="entry name" value="GLPGLI"/>
</dbReference>
<name>A0A4R6SRF7_9SPHI</name>
<sequence>MKLQYFIIGIILFLSHSSFAQEDSLITSGTIEFEKKIDSYAQMRKRLKGNPSPATLRAYNEYRDNQPQFLKVQSKLDFKDHVSLFTPLNAQGTLIIDPGQSQSIVFNDCFRKTSIVQKQFLETTFLISDSTRQIRWKMTNETRHIAGFLCRRANAVIMDSIYVVAFFTVKIQLSSGPESFAGLPGMILGLALPHENITWFATRVTARPASQISITAPSKGKPITNAGFKIVIIETLKGWGAFKPEMLLQFLL</sequence>
<proteinExistence type="predicted"/>
<dbReference type="RefSeq" id="WP_133577785.1">
    <property type="nucleotide sequence ID" value="NZ_SNYC01000007.1"/>
</dbReference>
<accession>A0A4R6SRF7</accession>
<dbReference type="EMBL" id="SNYC01000007">
    <property type="protein sequence ID" value="TDQ06960.1"/>
    <property type="molecule type" value="Genomic_DNA"/>
</dbReference>
<feature type="signal peptide" evidence="1">
    <location>
        <begin position="1"/>
        <end position="20"/>
    </location>
</feature>
<reference evidence="2 3" key="1">
    <citation type="submission" date="2019-03" db="EMBL/GenBank/DDBJ databases">
        <title>Genomic Encyclopedia of Archaeal and Bacterial Type Strains, Phase II (KMG-II): from individual species to whole genera.</title>
        <authorList>
            <person name="Goeker M."/>
        </authorList>
    </citation>
    <scope>NUCLEOTIDE SEQUENCE [LARGE SCALE GENOMIC DNA]</scope>
    <source>
        <strain evidence="2 3">DSM 19035</strain>
    </source>
</reference>
<comment type="caution">
    <text evidence="2">The sequence shown here is derived from an EMBL/GenBank/DDBJ whole genome shotgun (WGS) entry which is preliminary data.</text>
</comment>
<protein>
    <submittedName>
        <fullName evidence="2">GLPGLI family protein</fullName>
    </submittedName>
</protein>
<dbReference type="NCBIfam" id="TIGR01200">
    <property type="entry name" value="GLPGLI"/>
    <property type="match status" value="1"/>
</dbReference>
<organism evidence="2 3">
    <name type="scientific">Pedobacter metabolipauper</name>
    <dbReference type="NCBI Taxonomy" id="425513"/>
    <lineage>
        <taxon>Bacteria</taxon>
        <taxon>Pseudomonadati</taxon>
        <taxon>Bacteroidota</taxon>
        <taxon>Sphingobacteriia</taxon>
        <taxon>Sphingobacteriales</taxon>
        <taxon>Sphingobacteriaceae</taxon>
        <taxon>Pedobacter</taxon>
    </lineage>
</organism>
<keyword evidence="3" id="KW-1185">Reference proteome</keyword>
<keyword evidence="1" id="KW-0732">Signal</keyword>
<feature type="chain" id="PRO_5020637726" evidence="1">
    <location>
        <begin position="21"/>
        <end position="252"/>
    </location>
</feature>
<evidence type="ECO:0000256" key="1">
    <source>
        <dbReference type="SAM" id="SignalP"/>
    </source>
</evidence>
<dbReference type="Pfam" id="PF09697">
    <property type="entry name" value="Porph_ging"/>
    <property type="match status" value="1"/>
</dbReference>
<dbReference type="Proteomes" id="UP000295620">
    <property type="component" value="Unassembled WGS sequence"/>
</dbReference>
<dbReference type="OrthoDB" id="1440774at2"/>
<gene>
    <name evidence="2" type="ORF">ATK78_3976</name>
</gene>
<evidence type="ECO:0000313" key="2">
    <source>
        <dbReference type="EMBL" id="TDQ06960.1"/>
    </source>
</evidence>
<dbReference type="AlphaFoldDB" id="A0A4R6SRF7"/>
<evidence type="ECO:0000313" key="3">
    <source>
        <dbReference type="Proteomes" id="UP000295620"/>
    </source>
</evidence>